<evidence type="ECO:0000313" key="4">
    <source>
        <dbReference type="EMBL" id="CAD7077364.1"/>
    </source>
</evidence>
<sequence length="197" mass="22434">MCSRLVRLGLRTRGFLELSSCYHPVSTKCVQNLPACDQSNVSLLHPLFTQPARWKYTKKNQPSAEEDDESDEEEELENFKDEPDGKVVKSSVKSLRLDLILKSGLGLARNKVEAIFYDNKIRVNGEKITKKSMQVDVGDEIDVVKSFSPSNPEHLLIARVQLLATNEKEEGYRVIMRRFKSIIVENYKGQNAWKSSS</sequence>
<dbReference type="InParanoid" id="A0A7R8UAY2"/>
<keyword evidence="5" id="KW-1185">Reference proteome</keyword>
<feature type="domain" description="RNA-binding S4" evidence="3">
    <location>
        <begin position="95"/>
        <end position="154"/>
    </location>
</feature>
<dbReference type="SMART" id="SM00363">
    <property type="entry name" value="S4"/>
    <property type="match status" value="1"/>
</dbReference>
<dbReference type="OrthoDB" id="4150at2759"/>
<dbReference type="PANTHER" id="PTHR13633">
    <property type="entry name" value="MITOCHONDRIAL TRANSCRIPTION RESCUE FACTOR 1"/>
    <property type="match status" value="1"/>
</dbReference>
<name>A0A7R8UAY2_HERIL</name>
<proteinExistence type="predicted"/>
<dbReference type="InterPro" id="IPR036986">
    <property type="entry name" value="S4_RNA-bd_sf"/>
</dbReference>
<reference evidence="4 5" key="1">
    <citation type="submission" date="2020-11" db="EMBL/GenBank/DDBJ databases">
        <authorList>
            <person name="Wallbank WR R."/>
            <person name="Pardo Diaz C."/>
            <person name="Kozak K."/>
            <person name="Martin S."/>
            <person name="Jiggins C."/>
            <person name="Moest M."/>
            <person name="Warren A I."/>
            <person name="Generalovic N T."/>
            <person name="Byers J.R.P. K."/>
            <person name="Montejo-Kovacevich G."/>
            <person name="Yen C E."/>
        </authorList>
    </citation>
    <scope>NUCLEOTIDE SEQUENCE [LARGE SCALE GENOMIC DNA]</scope>
</reference>
<dbReference type="GO" id="GO:0003723">
    <property type="term" value="F:RNA binding"/>
    <property type="evidence" value="ECO:0007669"/>
    <property type="project" value="UniProtKB-KW"/>
</dbReference>
<keyword evidence="1" id="KW-0694">RNA-binding</keyword>
<dbReference type="SUPFAM" id="SSF55174">
    <property type="entry name" value="Alpha-L RNA-binding motif"/>
    <property type="match status" value="1"/>
</dbReference>
<gene>
    <name evidence="4" type="ORF">HERILL_LOCUS721</name>
</gene>
<dbReference type="InterPro" id="IPR002942">
    <property type="entry name" value="S4_RNA-bd"/>
</dbReference>
<dbReference type="Pfam" id="PF25818">
    <property type="entry name" value="MTRES1_C"/>
    <property type="match status" value="1"/>
</dbReference>
<dbReference type="InterPro" id="IPR057896">
    <property type="entry name" value="MTRES1_C"/>
</dbReference>
<evidence type="ECO:0000313" key="5">
    <source>
        <dbReference type="Proteomes" id="UP000594454"/>
    </source>
</evidence>
<evidence type="ECO:0000256" key="1">
    <source>
        <dbReference type="PROSITE-ProRule" id="PRU00182"/>
    </source>
</evidence>
<dbReference type="AlphaFoldDB" id="A0A7R8UAY2"/>
<protein>
    <recommendedName>
        <fullName evidence="3">RNA-binding S4 domain-containing protein</fullName>
    </recommendedName>
</protein>
<dbReference type="Proteomes" id="UP000594454">
    <property type="component" value="Chromosome 1"/>
</dbReference>
<dbReference type="Gene3D" id="3.10.290.10">
    <property type="entry name" value="RNA-binding S4 domain"/>
    <property type="match status" value="1"/>
</dbReference>
<dbReference type="PROSITE" id="PS50889">
    <property type="entry name" value="S4"/>
    <property type="match status" value="1"/>
</dbReference>
<dbReference type="PANTHER" id="PTHR13633:SF3">
    <property type="entry name" value="MITOCHONDRIAL TRANSCRIPTION RESCUE FACTOR 1"/>
    <property type="match status" value="1"/>
</dbReference>
<dbReference type="GO" id="GO:1903108">
    <property type="term" value="P:regulation of mitochondrial transcription"/>
    <property type="evidence" value="ECO:0007669"/>
    <property type="project" value="TreeGrafter"/>
</dbReference>
<dbReference type="CDD" id="cd00165">
    <property type="entry name" value="S4"/>
    <property type="match status" value="1"/>
</dbReference>
<dbReference type="EMBL" id="LR899009">
    <property type="protein sequence ID" value="CAD7077364.1"/>
    <property type="molecule type" value="Genomic_DNA"/>
</dbReference>
<dbReference type="OMA" id="LATHHDR"/>
<evidence type="ECO:0000256" key="2">
    <source>
        <dbReference type="SAM" id="MobiDB-lite"/>
    </source>
</evidence>
<feature type="region of interest" description="Disordered" evidence="2">
    <location>
        <begin position="58"/>
        <end position="83"/>
    </location>
</feature>
<evidence type="ECO:0000259" key="3">
    <source>
        <dbReference type="SMART" id="SM00363"/>
    </source>
</evidence>
<organism evidence="4 5">
    <name type="scientific">Hermetia illucens</name>
    <name type="common">Black soldier fly</name>
    <dbReference type="NCBI Taxonomy" id="343691"/>
    <lineage>
        <taxon>Eukaryota</taxon>
        <taxon>Metazoa</taxon>
        <taxon>Ecdysozoa</taxon>
        <taxon>Arthropoda</taxon>
        <taxon>Hexapoda</taxon>
        <taxon>Insecta</taxon>
        <taxon>Pterygota</taxon>
        <taxon>Neoptera</taxon>
        <taxon>Endopterygota</taxon>
        <taxon>Diptera</taxon>
        <taxon>Brachycera</taxon>
        <taxon>Stratiomyomorpha</taxon>
        <taxon>Stratiomyidae</taxon>
        <taxon>Hermetiinae</taxon>
        <taxon>Hermetia</taxon>
    </lineage>
</organism>
<dbReference type="GO" id="GO:0005739">
    <property type="term" value="C:mitochondrion"/>
    <property type="evidence" value="ECO:0007669"/>
    <property type="project" value="TreeGrafter"/>
</dbReference>
<accession>A0A7R8UAY2</accession>
<feature type="compositionally biased region" description="Acidic residues" evidence="2">
    <location>
        <begin position="64"/>
        <end position="76"/>
    </location>
</feature>